<gene>
    <name evidence="1" type="ORF">KUCAC02_006979</name>
</gene>
<dbReference type="Proteomes" id="UP001057452">
    <property type="component" value="Chromosome 23"/>
</dbReference>
<evidence type="ECO:0000313" key="1">
    <source>
        <dbReference type="EMBL" id="KAI4803430.1"/>
    </source>
</evidence>
<sequence>MQEDSSRTPSYTVTCEDYVHVVEFSPFSSGTPASLLAYGGNQYVVVGTCLFQEEDMDIEGIEFNVLRAFHHELRVDALAWSPESRLDRIPTISLTPFGCYPFVCFHILPFSFLFLSLCRFCTAAADRKLRLLTSDLQDRHEVKVMEGHTGYINHLVFEPTEGKQIASVSDDHTCRVWDLDGNESTTLRLRSPGISVCWHPEEAFKLMVAEKKGTIRFYDLSPLMSADWCLTNTIKVGAVAGNDWLIWDITRSSYPQEKRPAHIDKARLFKWSRANQNLFATTGCPGKICSQLFIHHLGHPQPVTIGSATVGSGLSWHRTLPLCVIGSDRKLCFWMTEM</sequence>
<proteinExistence type="predicted"/>
<name>A0ACB9VTW8_CHAAC</name>
<dbReference type="EMBL" id="CM043807">
    <property type="protein sequence ID" value="KAI4803430.1"/>
    <property type="molecule type" value="Genomic_DNA"/>
</dbReference>
<reference evidence="1" key="1">
    <citation type="submission" date="2022-05" db="EMBL/GenBank/DDBJ databases">
        <title>Chromosome-level genome of Chaenocephalus aceratus.</title>
        <authorList>
            <person name="Park H."/>
        </authorList>
    </citation>
    <scope>NUCLEOTIDE SEQUENCE</scope>
    <source>
        <strain evidence="1">KU_202001</strain>
    </source>
</reference>
<organism evidence="1 2">
    <name type="scientific">Chaenocephalus aceratus</name>
    <name type="common">Blackfin icefish</name>
    <name type="synonym">Chaenichthys aceratus</name>
    <dbReference type="NCBI Taxonomy" id="36190"/>
    <lineage>
        <taxon>Eukaryota</taxon>
        <taxon>Metazoa</taxon>
        <taxon>Chordata</taxon>
        <taxon>Craniata</taxon>
        <taxon>Vertebrata</taxon>
        <taxon>Euteleostomi</taxon>
        <taxon>Actinopterygii</taxon>
        <taxon>Neopterygii</taxon>
        <taxon>Teleostei</taxon>
        <taxon>Neoteleostei</taxon>
        <taxon>Acanthomorphata</taxon>
        <taxon>Eupercaria</taxon>
        <taxon>Perciformes</taxon>
        <taxon>Notothenioidei</taxon>
        <taxon>Channichthyidae</taxon>
        <taxon>Chaenocephalus</taxon>
    </lineage>
</organism>
<evidence type="ECO:0000313" key="2">
    <source>
        <dbReference type="Proteomes" id="UP001057452"/>
    </source>
</evidence>
<keyword evidence="2" id="KW-1185">Reference proteome</keyword>
<accession>A0ACB9VTW8</accession>
<comment type="caution">
    <text evidence="1">The sequence shown here is derived from an EMBL/GenBank/DDBJ whole genome shotgun (WGS) entry which is preliminary data.</text>
</comment>
<protein>
    <submittedName>
        <fullName evidence="1">Uncharacterized protein</fullName>
    </submittedName>
</protein>